<accession>A0AAE3IEY0</accession>
<organism evidence="1 2">
    <name type="scientific">Hominimerdicola aceti</name>
    <dbReference type="NCBI Taxonomy" id="2981726"/>
    <lineage>
        <taxon>Bacteria</taxon>
        <taxon>Bacillati</taxon>
        <taxon>Bacillota</taxon>
        <taxon>Clostridia</taxon>
        <taxon>Eubacteriales</taxon>
        <taxon>Oscillospiraceae</taxon>
        <taxon>Hominimerdicola</taxon>
    </lineage>
</organism>
<evidence type="ECO:0000313" key="1">
    <source>
        <dbReference type="EMBL" id="MCU6705023.1"/>
    </source>
</evidence>
<comment type="caution">
    <text evidence="1">The sequence shown here is derived from an EMBL/GenBank/DDBJ whole genome shotgun (WGS) entry which is preliminary data.</text>
</comment>
<dbReference type="Proteomes" id="UP001208131">
    <property type="component" value="Unassembled WGS sequence"/>
</dbReference>
<dbReference type="RefSeq" id="WP_022286571.1">
    <property type="nucleotide sequence ID" value="NZ_JAOQJZ010000003.1"/>
</dbReference>
<protein>
    <submittedName>
        <fullName evidence="1">DUF6076 domain-containing protein</fullName>
    </submittedName>
</protein>
<name>A0AAE3IEY0_9FIRM</name>
<keyword evidence="2" id="KW-1185">Reference proteome</keyword>
<dbReference type="Pfam" id="PF19553">
    <property type="entry name" value="DUF6076"/>
    <property type="match status" value="1"/>
</dbReference>
<evidence type="ECO:0000313" key="2">
    <source>
        <dbReference type="Proteomes" id="UP001208131"/>
    </source>
</evidence>
<proteinExistence type="predicted"/>
<dbReference type="InterPro" id="IPR045722">
    <property type="entry name" value="DUF6076"/>
</dbReference>
<dbReference type="EMBL" id="JAOQJZ010000003">
    <property type="protein sequence ID" value="MCU6705023.1"/>
    <property type="molecule type" value="Genomic_DNA"/>
</dbReference>
<dbReference type="AlphaFoldDB" id="A0AAE3IEY0"/>
<gene>
    <name evidence="1" type="ORF">OCV57_03650</name>
</gene>
<reference evidence="1 2" key="1">
    <citation type="journal article" date="2021" name="ISME Commun">
        <title>Automated analysis of genomic sequences facilitates high-throughput and comprehensive description of bacteria.</title>
        <authorList>
            <person name="Hitch T.C.A."/>
        </authorList>
    </citation>
    <scope>NUCLEOTIDE SEQUENCE [LARGE SCALE GENOMIC DNA]</scope>
    <source>
        <strain evidence="1 2">Sanger_31</strain>
    </source>
</reference>
<sequence>MNNAISNNPNYDMPDDSFFNFYFLIHKNRIFTTKIALKVGEITTALLNMKAEDMKKIYDLTVSFAGFADNNMAMKNEQTMTEFVDRIIEIEQIAVTLPPYCYVNIDLKKEKQRAEIMKSKAFYGRLYDMTSEEFAEYERYKKLFSGYGIGLYIIACCIAEMSDEYFTRLKKRDESNYAIAWGAFNEYSTLSSELMASVPYYEKARVRETMDVNIGVSGMIDPDDKDKTWVVDTCEFHNAQSVIQYDFFRGMQHGRAPFRCHHCGRFFLATDSYKTFYCNEKSPENPNRTCRQTGAKNKHKEKAENNPIIQTYHKARNKYYQQKFRGSISDADYDKILHYLETMRDKAIRGKSDENGNLITYKTLEELFEKHTLYKTLNIGEEQ</sequence>